<gene>
    <name evidence="2" type="ORF">NX780_18155</name>
</gene>
<comment type="caution">
    <text evidence="2">The sequence shown here is derived from an EMBL/GenBank/DDBJ whole genome shotgun (WGS) entry which is preliminary data.</text>
</comment>
<protein>
    <recommendedName>
        <fullName evidence="4">MSHA biogenesis protein MshJ</fullName>
    </recommendedName>
</protein>
<evidence type="ECO:0000256" key="1">
    <source>
        <dbReference type="SAM" id="Phobius"/>
    </source>
</evidence>
<feature type="transmembrane region" description="Helical" evidence="1">
    <location>
        <begin position="25"/>
        <end position="48"/>
    </location>
</feature>
<evidence type="ECO:0008006" key="4">
    <source>
        <dbReference type="Google" id="ProtNLM"/>
    </source>
</evidence>
<accession>A0ABT2APU9</accession>
<sequence length="239" mass="26165">MSATLKQRLTQLAARVDALSLRERALVFAAAVAVVGFAGQQLVLAPFYRQQDTLQEQIDQQRNNMMGIDAEIAARVTAYQNDPDAASRTRLESVKRESAQLADSLLAMEHGLVPPERMAPLVDAILRANGRLQLVSMRTLPVETISGRAAAAGAAETPPPATAAPAAEAGRAPDMLYRHGVEVTVRGNYLDMVNYMSALEAMPTRLFWGKAQLDVEEYPASRLTLTLYTLSLDRNWMKL</sequence>
<proteinExistence type="predicted"/>
<keyword evidence="1" id="KW-0472">Membrane</keyword>
<keyword evidence="1" id="KW-0812">Transmembrane</keyword>
<keyword evidence="3" id="KW-1185">Reference proteome</keyword>
<keyword evidence="1" id="KW-1133">Transmembrane helix</keyword>
<evidence type="ECO:0000313" key="3">
    <source>
        <dbReference type="Proteomes" id="UP001206572"/>
    </source>
</evidence>
<reference evidence="2 3" key="1">
    <citation type="submission" date="2022-08" db="EMBL/GenBank/DDBJ databases">
        <title>Reclassification of Massilia species as members of the genera Telluria, Duganella, Pseudoduganella, Mokoshia gen. nov. and Zemynaea gen. nov. using orthogonal and non-orthogonal genome-based approaches.</title>
        <authorList>
            <person name="Bowman J.P."/>
        </authorList>
    </citation>
    <scope>NUCLEOTIDE SEQUENCE [LARGE SCALE GENOMIC DNA]</scope>
    <source>
        <strain evidence="2 3">JCM 31661</strain>
    </source>
</reference>
<dbReference type="EMBL" id="JANUHA010000014">
    <property type="protein sequence ID" value="MCS0598271.1"/>
    <property type="molecule type" value="Genomic_DNA"/>
</dbReference>
<dbReference type="Proteomes" id="UP001206572">
    <property type="component" value="Unassembled WGS sequence"/>
</dbReference>
<dbReference type="RefSeq" id="WP_258829286.1">
    <property type="nucleotide sequence ID" value="NZ_JANUHA010000014.1"/>
</dbReference>
<organism evidence="2 3">
    <name type="scientific">Massilia agri</name>
    <dbReference type="NCBI Taxonomy" id="1886785"/>
    <lineage>
        <taxon>Bacteria</taxon>
        <taxon>Pseudomonadati</taxon>
        <taxon>Pseudomonadota</taxon>
        <taxon>Betaproteobacteria</taxon>
        <taxon>Burkholderiales</taxon>
        <taxon>Oxalobacteraceae</taxon>
        <taxon>Telluria group</taxon>
        <taxon>Massilia</taxon>
    </lineage>
</organism>
<evidence type="ECO:0000313" key="2">
    <source>
        <dbReference type="EMBL" id="MCS0598271.1"/>
    </source>
</evidence>
<name>A0ABT2APU9_9BURK</name>